<evidence type="ECO:0000313" key="6">
    <source>
        <dbReference type="EMBL" id="TCS68658.1"/>
    </source>
</evidence>
<dbReference type="AlphaFoldDB" id="A0A4R3JPV2"/>
<dbReference type="NCBIfam" id="TIGR00350">
    <property type="entry name" value="lytR_cpsA_psr"/>
    <property type="match status" value="1"/>
</dbReference>
<dbReference type="PANTHER" id="PTHR33392:SF6">
    <property type="entry name" value="POLYISOPRENYL-TEICHOIC ACID--PEPTIDOGLYCAN TEICHOIC ACID TRANSFERASE TAGU"/>
    <property type="match status" value="1"/>
</dbReference>
<dbReference type="Gene3D" id="3.40.630.190">
    <property type="entry name" value="LCP protein"/>
    <property type="match status" value="1"/>
</dbReference>
<dbReference type="EMBL" id="SLZV01000007">
    <property type="protein sequence ID" value="TCS68658.1"/>
    <property type="molecule type" value="Genomic_DNA"/>
</dbReference>
<evidence type="ECO:0000313" key="8">
    <source>
        <dbReference type="Proteomes" id="UP000702954"/>
    </source>
</evidence>
<evidence type="ECO:0000256" key="3">
    <source>
        <dbReference type="SAM" id="Phobius"/>
    </source>
</evidence>
<feature type="domain" description="Cell envelope-related transcriptional attenuator" evidence="4">
    <location>
        <begin position="113"/>
        <end position="272"/>
    </location>
</feature>
<dbReference type="InterPro" id="IPR004474">
    <property type="entry name" value="LytR_CpsA_psr"/>
</dbReference>
<feature type="compositionally biased region" description="Basic and acidic residues" evidence="2">
    <location>
        <begin position="10"/>
        <end position="29"/>
    </location>
</feature>
<evidence type="ECO:0000313" key="7">
    <source>
        <dbReference type="Proteomes" id="UP000294613"/>
    </source>
</evidence>
<evidence type="ECO:0000256" key="2">
    <source>
        <dbReference type="SAM" id="MobiDB-lite"/>
    </source>
</evidence>
<sequence>MGTKRPSGRRYPEDEREMRAARSTSERRRLALEEKRRAKKKKRRRRIGILVAEVIILSVLCVFAYATVKMDKLDFNFLDEDKLEVYKDTGPYTNIALFGLDAREGESIESGVRSDSMMIASINNETNEVKVVSIFRDTLLKQQDGTFDKANAAYSYGGPQEAIALLNRNLDLDIKNYMSVDFKALSDVIDALGGMELELTAEEVVHMNNYCVETSEVTGKDYERIEPEVAGTYHLNGVQATSYARIRATAGGDYKRAERQRLVIEKIVEKAQKANLKTLDKIIDVVFPQVSTSFSSKDLIGIAANALSYQLGETQGFPYSIADTDVVDGYEGSYVVPSDFDGDVKKLHEFLFNEKDYQVSDTVKEISHEIDVMSGAIVEDGYTDEYGTDEGYSEEPYGGYESDGYETDVYESENYEGSY</sequence>
<proteinExistence type="inferred from homology"/>
<protein>
    <submittedName>
        <fullName evidence="6">LytR family transcriptional attenuator</fullName>
    </submittedName>
</protein>
<dbReference type="EMBL" id="BHEO01000008">
    <property type="protein sequence ID" value="GBU05117.1"/>
    <property type="molecule type" value="Genomic_DNA"/>
</dbReference>
<keyword evidence="8" id="KW-1185">Reference proteome</keyword>
<keyword evidence="3" id="KW-1133">Transmembrane helix</keyword>
<accession>A0A4R3JPV2</accession>
<evidence type="ECO:0000256" key="1">
    <source>
        <dbReference type="ARBA" id="ARBA00006068"/>
    </source>
</evidence>
<reference evidence="5 8" key="1">
    <citation type="journal article" date="2018" name="Int. J. Syst. Evol. Microbiol.">
        <title>Draft Genome Sequence of Faecalimonas umbilicata JCM 30896T, an Acetate-Producing Bacterium Isolated from Human Feces.</title>
        <authorList>
            <person name="Sakamoto M."/>
            <person name="Ikeyama N."/>
            <person name="Yuki M."/>
            <person name="Ohkuma M."/>
        </authorList>
    </citation>
    <scope>NUCLEOTIDE SEQUENCE [LARGE SCALE GENOMIC DNA]</scope>
    <source>
        <strain evidence="5 8">EGH7</strain>
    </source>
</reference>
<keyword evidence="3" id="KW-0472">Membrane</keyword>
<organism evidence="6 7">
    <name type="scientific">Faecalimonas umbilicata</name>
    <dbReference type="NCBI Taxonomy" id="1912855"/>
    <lineage>
        <taxon>Bacteria</taxon>
        <taxon>Bacillati</taxon>
        <taxon>Bacillota</taxon>
        <taxon>Clostridia</taxon>
        <taxon>Lachnospirales</taxon>
        <taxon>Lachnospiraceae</taxon>
        <taxon>Faecalimonas</taxon>
    </lineage>
</organism>
<dbReference type="InterPro" id="IPR050922">
    <property type="entry name" value="LytR/CpsA/Psr_CW_biosynth"/>
</dbReference>
<evidence type="ECO:0000313" key="5">
    <source>
        <dbReference type="EMBL" id="GBU05117.1"/>
    </source>
</evidence>
<dbReference type="Pfam" id="PF03816">
    <property type="entry name" value="LytR_cpsA_psr"/>
    <property type="match status" value="1"/>
</dbReference>
<dbReference type="Proteomes" id="UP000294613">
    <property type="component" value="Unassembled WGS sequence"/>
</dbReference>
<comment type="caution">
    <text evidence="6">The sequence shown here is derived from an EMBL/GenBank/DDBJ whole genome shotgun (WGS) entry which is preliminary data.</text>
</comment>
<dbReference type="Proteomes" id="UP000702954">
    <property type="component" value="Unassembled WGS sequence"/>
</dbReference>
<keyword evidence="3" id="KW-0812">Transmembrane</keyword>
<evidence type="ECO:0000259" key="4">
    <source>
        <dbReference type="Pfam" id="PF03816"/>
    </source>
</evidence>
<feature type="region of interest" description="Disordered" evidence="2">
    <location>
        <begin position="1"/>
        <end position="29"/>
    </location>
</feature>
<gene>
    <name evidence="6" type="ORF">EDD74_10749</name>
    <name evidence="5" type="ORF">FAEUMB_16580</name>
</gene>
<name>A0A4R3JPV2_9FIRM</name>
<feature type="transmembrane region" description="Helical" evidence="3">
    <location>
        <begin position="47"/>
        <end position="68"/>
    </location>
</feature>
<dbReference type="RefSeq" id="WP_116441679.1">
    <property type="nucleotide sequence ID" value="NZ_BHEO01000008.1"/>
</dbReference>
<dbReference type="PANTHER" id="PTHR33392">
    <property type="entry name" value="POLYISOPRENYL-TEICHOIC ACID--PEPTIDOGLYCAN TEICHOIC ACID TRANSFERASE TAGU"/>
    <property type="match status" value="1"/>
</dbReference>
<reference evidence="6 7" key="2">
    <citation type="submission" date="2019-03" db="EMBL/GenBank/DDBJ databases">
        <title>Genomic Encyclopedia of Type Strains, Phase IV (KMG-IV): sequencing the most valuable type-strain genomes for metagenomic binning, comparative biology and taxonomic classification.</title>
        <authorList>
            <person name="Goeker M."/>
        </authorList>
    </citation>
    <scope>NUCLEOTIDE SEQUENCE [LARGE SCALE GENOMIC DNA]</scope>
    <source>
        <strain evidence="6 7">DSM 103426</strain>
    </source>
</reference>
<comment type="similarity">
    <text evidence="1">Belongs to the LytR/CpsA/Psr (LCP) family.</text>
</comment>